<evidence type="ECO:0000256" key="2">
    <source>
        <dbReference type="ARBA" id="ARBA00023002"/>
    </source>
</evidence>
<keyword evidence="4" id="KW-1185">Reference proteome</keyword>
<dbReference type="InterPro" id="IPR036291">
    <property type="entry name" value="NAD(P)-bd_dom_sf"/>
</dbReference>
<protein>
    <submittedName>
        <fullName evidence="3">Uncharacterized protein</fullName>
    </submittedName>
</protein>
<dbReference type="PRINTS" id="PR00081">
    <property type="entry name" value="GDHRDH"/>
</dbReference>
<sequence>MAEFVPDETLFTQLKDKVVVITGGATGIGAATVKLLTKHEAFIVMGDVNVEAATQLLEHLSQNLTFVRTDVSDYSQIYTLCEQAFQKYGRIDHAISCAGIFEQGNWFDAVLDIESVKQPGSTKVLDVNLLGTLHFARIASVFLREGERASGSNTSLTLLSSVNAFRDSPGLFLYQMSKHAVQGLLRSTRKTLLERDGIRVNAVCPGVTDTAMTTGIIGAFKDNNLFWQPPESVAKIILGLVTNKAVAGKAVYVEGGDGWEFEDSLYAAQPQWLGEEAARRLRVNSEAVQRGVLIPKK</sequence>
<dbReference type="OrthoDB" id="37659at2759"/>
<dbReference type="SUPFAM" id="SSF51735">
    <property type="entry name" value="NAD(P)-binding Rossmann-fold domains"/>
    <property type="match status" value="1"/>
</dbReference>
<gene>
    <name evidence="3" type="ORF">CERZMDRAFT_92446</name>
</gene>
<comment type="similarity">
    <text evidence="1">Belongs to the short-chain dehydrogenases/reductases (SDR) family.</text>
</comment>
<accession>A0A6A6FWN6</accession>
<dbReference type="InterPro" id="IPR002347">
    <property type="entry name" value="SDR_fam"/>
</dbReference>
<dbReference type="AlphaFoldDB" id="A0A6A6FWN6"/>
<dbReference type="Gene3D" id="3.40.50.720">
    <property type="entry name" value="NAD(P)-binding Rossmann-like Domain"/>
    <property type="match status" value="1"/>
</dbReference>
<name>A0A6A6FWN6_9PEZI</name>
<proteinExistence type="inferred from homology"/>
<evidence type="ECO:0000256" key="1">
    <source>
        <dbReference type="ARBA" id="ARBA00006484"/>
    </source>
</evidence>
<reference evidence="3" key="1">
    <citation type="journal article" date="2020" name="Stud. Mycol.">
        <title>101 Dothideomycetes genomes: a test case for predicting lifestyles and emergence of pathogens.</title>
        <authorList>
            <person name="Haridas S."/>
            <person name="Albert R."/>
            <person name="Binder M."/>
            <person name="Bloem J."/>
            <person name="Labutti K."/>
            <person name="Salamov A."/>
            <person name="Andreopoulos B."/>
            <person name="Baker S."/>
            <person name="Barry K."/>
            <person name="Bills G."/>
            <person name="Bluhm B."/>
            <person name="Cannon C."/>
            <person name="Castanera R."/>
            <person name="Culley D."/>
            <person name="Daum C."/>
            <person name="Ezra D."/>
            <person name="Gonzalez J."/>
            <person name="Henrissat B."/>
            <person name="Kuo A."/>
            <person name="Liang C."/>
            <person name="Lipzen A."/>
            <person name="Lutzoni F."/>
            <person name="Magnuson J."/>
            <person name="Mondo S."/>
            <person name="Nolan M."/>
            <person name="Ohm R."/>
            <person name="Pangilinan J."/>
            <person name="Park H.-J."/>
            <person name="Ramirez L."/>
            <person name="Alfaro M."/>
            <person name="Sun H."/>
            <person name="Tritt A."/>
            <person name="Yoshinaga Y."/>
            <person name="Zwiers L.-H."/>
            <person name="Turgeon B."/>
            <person name="Goodwin S."/>
            <person name="Spatafora J."/>
            <person name="Crous P."/>
            <person name="Grigoriev I."/>
        </authorList>
    </citation>
    <scope>NUCLEOTIDE SEQUENCE</scope>
    <source>
        <strain evidence="3">SCOH1-5</strain>
    </source>
</reference>
<dbReference type="Proteomes" id="UP000799539">
    <property type="component" value="Unassembled WGS sequence"/>
</dbReference>
<dbReference type="Pfam" id="PF00106">
    <property type="entry name" value="adh_short"/>
    <property type="match status" value="1"/>
</dbReference>
<keyword evidence="2" id="KW-0560">Oxidoreductase</keyword>
<dbReference type="EMBL" id="ML992662">
    <property type="protein sequence ID" value="KAF2217799.1"/>
    <property type="molecule type" value="Genomic_DNA"/>
</dbReference>
<dbReference type="PANTHER" id="PTHR43180">
    <property type="entry name" value="3-OXOACYL-(ACYL-CARRIER-PROTEIN) REDUCTASE (AFU_ORTHOLOGUE AFUA_6G11210)"/>
    <property type="match status" value="1"/>
</dbReference>
<organism evidence="3 4">
    <name type="scientific">Cercospora zeae-maydis SCOH1-5</name>
    <dbReference type="NCBI Taxonomy" id="717836"/>
    <lineage>
        <taxon>Eukaryota</taxon>
        <taxon>Fungi</taxon>
        <taxon>Dikarya</taxon>
        <taxon>Ascomycota</taxon>
        <taxon>Pezizomycotina</taxon>
        <taxon>Dothideomycetes</taxon>
        <taxon>Dothideomycetidae</taxon>
        <taxon>Mycosphaerellales</taxon>
        <taxon>Mycosphaerellaceae</taxon>
        <taxon>Cercospora</taxon>
    </lineage>
</organism>
<dbReference type="GO" id="GO:0016491">
    <property type="term" value="F:oxidoreductase activity"/>
    <property type="evidence" value="ECO:0007669"/>
    <property type="project" value="UniProtKB-KW"/>
</dbReference>
<dbReference type="PANTHER" id="PTHR43180:SF86">
    <property type="entry name" value="DEHYDROGENASE, PUTATIVE (AFU_ORTHOLOGUE AFUA_3G00290)-RELATED"/>
    <property type="match status" value="1"/>
</dbReference>
<evidence type="ECO:0000313" key="4">
    <source>
        <dbReference type="Proteomes" id="UP000799539"/>
    </source>
</evidence>
<evidence type="ECO:0000313" key="3">
    <source>
        <dbReference type="EMBL" id="KAF2217799.1"/>
    </source>
</evidence>